<dbReference type="PROSITE" id="PS01268">
    <property type="entry name" value="UPF0024"/>
    <property type="match status" value="1"/>
</dbReference>
<dbReference type="PANTHER" id="PTHR47811">
    <property type="entry name" value="TRNA PSEUDOURIDINE SYNTHASE D"/>
    <property type="match status" value="1"/>
</dbReference>
<evidence type="ECO:0000256" key="1">
    <source>
        <dbReference type="ARBA" id="ARBA00007953"/>
    </source>
</evidence>
<dbReference type="Proteomes" id="UP001595722">
    <property type="component" value="Unassembled WGS sequence"/>
</dbReference>
<dbReference type="EC" id="5.4.99.27" evidence="4"/>
<dbReference type="InterPro" id="IPR020119">
    <property type="entry name" value="PsdUridine_synth_TruD_CS"/>
</dbReference>
<dbReference type="Gene3D" id="3.30.2350.20">
    <property type="entry name" value="TruD, catalytic domain"/>
    <property type="match status" value="1"/>
</dbReference>
<dbReference type="EMBL" id="JBHRYB010000001">
    <property type="protein sequence ID" value="MFC3678626.1"/>
    <property type="molecule type" value="Genomic_DNA"/>
</dbReference>
<sequence>MTTSLLPDWPTLYPASGASGWLKLHNEDFVVVEMPQTLPAGDGEHIWLEIEKSGVNTGWIAKQLAELVGVKEMDIGYAGLKDRHAITRQWFSIYLPRVPMPDFSSLEKNDADETITILQQTRHSKKLRRGELLGNRFEIRLRDIVGDRQAVENNLEKIKQGGVPNYFGAQRFGHDGGNIDAGRRMLNGELTVKHRGKKSMYLSAVRSLLFNEVLAERIRQGNVGRLISGDIAADLPVAGDAVATAPLWGRGRLATTDEALALETAVVEPYADICDGLEHRGLNQERRALLAAVENFSWQWLPSEVQKSASHENAWRGTSGHDLTLCFSLASGYYATSVIRELLTPLEKTPRYRAS</sequence>
<organism evidence="6 7">
    <name type="scientific">Bacterioplanoides pacificum</name>
    <dbReference type="NCBI Taxonomy" id="1171596"/>
    <lineage>
        <taxon>Bacteria</taxon>
        <taxon>Pseudomonadati</taxon>
        <taxon>Pseudomonadota</taxon>
        <taxon>Gammaproteobacteria</taxon>
        <taxon>Oceanospirillales</taxon>
        <taxon>Oceanospirillaceae</taxon>
        <taxon>Bacterioplanoides</taxon>
    </lineage>
</organism>
<gene>
    <name evidence="4 6" type="primary">truD</name>
    <name evidence="6" type="ORF">ACFOMG_00690</name>
</gene>
<accession>A0ABV7VM71</accession>
<evidence type="ECO:0000256" key="3">
    <source>
        <dbReference type="ARBA" id="ARBA00023235"/>
    </source>
</evidence>
<feature type="domain" description="TRUD" evidence="5">
    <location>
        <begin position="162"/>
        <end position="291"/>
    </location>
</feature>
<dbReference type="CDD" id="cd02575">
    <property type="entry name" value="PseudoU_synth_EcTruD"/>
    <property type="match status" value="1"/>
</dbReference>
<feature type="active site" description="Nucleophile" evidence="4">
    <location>
        <position position="82"/>
    </location>
</feature>
<dbReference type="GO" id="GO:0160150">
    <property type="term" value="F:tRNA pseudouridine(13) synthase activity"/>
    <property type="evidence" value="ECO:0007669"/>
    <property type="project" value="UniProtKB-EC"/>
</dbReference>
<keyword evidence="2 4" id="KW-0819">tRNA processing</keyword>
<dbReference type="Gene3D" id="3.30.2340.10">
    <property type="entry name" value="TruD, insertion domain"/>
    <property type="match status" value="1"/>
</dbReference>
<evidence type="ECO:0000313" key="6">
    <source>
        <dbReference type="EMBL" id="MFC3678626.1"/>
    </source>
</evidence>
<dbReference type="RefSeq" id="WP_376864177.1">
    <property type="nucleotide sequence ID" value="NZ_JBHRYB010000001.1"/>
</dbReference>
<dbReference type="Pfam" id="PF01142">
    <property type="entry name" value="TruD"/>
    <property type="match status" value="2"/>
</dbReference>
<protein>
    <recommendedName>
        <fullName evidence="4">tRNA pseudouridine synthase D</fullName>
        <ecNumber evidence="4">5.4.99.27</ecNumber>
    </recommendedName>
    <alternativeName>
        <fullName evidence="4">tRNA pseudouridine(13) synthase</fullName>
    </alternativeName>
    <alternativeName>
        <fullName evidence="4">tRNA pseudouridylate synthase D</fullName>
    </alternativeName>
    <alternativeName>
        <fullName evidence="4">tRNA-uridine isomerase D</fullName>
    </alternativeName>
</protein>
<comment type="similarity">
    <text evidence="1 4">Belongs to the pseudouridine synthase TruD family.</text>
</comment>
<dbReference type="InterPro" id="IPR050170">
    <property type="entry name" value="TruD_pseudoU_synthase"/>
</dbReference>
<name>A0ABV7VM71_9GAMM</name>
<keyword evidence="7" id="KW-1185">Reference proteome</keyword>
<evidence type="ECO:0000259" key="5">
    <source>
        <dbReference type="PROSITE" id="PS50984"/>
    </source>
</evidence>
<dbReference type="InterPro" id="IPR020103">
    <property type="entry name" value="PsdUridine_synth_cat_dom_sf"/>
</dbReference>
<dbReference type="SUPFAM" id="SSF55120">
    <property type="entry name" value="Pseudouridine synthase"/>
    <property type="match status" value="1"/>
</dbReference>
<keyword evidence="3 4" id="KW-0413">Isomerase</keyword>
<dbReference type="PANTHER" id="PTHR47811:SF1">
    <property type="entry name" value="TRNA PSEUDOURIDINE SYNTHASE D"/>
    <property type="match status" value="1"/>
</dbReference>
<comment type="catalytic activity">
    <reaction evidence="4">
        <text>uridine(13) in tRNA = pseudouridine(13) in tRNA</text>
        <dbReference type="Rhea" id="RHEA:42540"/>
        <dbReference type="Rhea" id="RHEA-COMP:10105"/>
        <dbReference type="Rhea" id="RHEA-COMP:10106"/>
        <dbReference type="ChEBI" id="CHEBI:65314"/>
        <dbReference type="ChEBI" id="CHEBI:65315"/>
        <dbReference type="EC" id="5.4.99.27"/>
    </reaction>
</comment>
<evidence type="ECO:0000256" key="4">
    <source>
        <dbReference type="HAMAP-Rule" id="MF_01082"/>
    </source>
</evidence>
<dbReference type="InterPro" id="IPR011760">
    <property type="entry name" value="PsdUridine_synth_TruD_insert"/>
</dbReference>
<evidence type="ECO:0000313" key="7">
    <source>
        <dbReference type="Proteomes" id="UP001595722"/>
    </source>
</evidence>
<dbReference type="HAMAP" id="MF_01082">
    <property type="entry name" value="TruD"/>
    <property type="match status" value="1"/>
</dbReference>
<comment type="caution">
    <text evidence="6">The sequence shown here is derived from an EMBL/GenBank/DDBJ whole genome shotgun (WGS) entry which is preliminary data.</text>
</comment>
<dbReference type="InterPro" id="IPR001656">
    <property type="entry name" value="PsdUridine_synth_TruD"/>
</dbReference>
<comment type="function">
    <text evidence="4">Responsible for synthesis of pseudouridine from uracil-13 in transfer RNAs.</text>
</comment>
<reference evidence="7" key="1">
    <citation type="journal article" date="2019" name="Int. J. Syst. Evol. Microbiol.">
        <title>The Global Catalogue of Microorganisms (GCM) 10K type strain sequencing project: providing services to taxonomists for standard genome sequencing and annotation.</title>
        <authorList>
            <consortium name="The Broad Institute Genomics Platform"/>
            <consortium name="The Broad Institute Genome Sequencing Center for Infectious Disease"/>
            <person name="Wu L."/>
            <person name="Ma J."/>
        </authorList>
    </citation>
    <scope>NUCLEOTIDE SEQUENCE [LARGE SCALE GENOMIC DNA]</scope>
    <source>
        <strain evidence="7">KCTC 42424</strain>
    </source>
</reference>
<proteinExistence type="inferred from homology"/>
<evidence type="ECO:0000256" key="2">
    <source>
        <dbReference type="ARBA" id="ARBA00022694"/>
    </source>
</evidence>
<dbReference type="PROSITE" id="PS50984">
    <property type="entry name" value="TRUD"/>
    <property type="match status" value="1"/>
</dbReference>
<dbReference type="InterPro" id="IPR043165">
    <property type="entry name" value="TruD_insert_sf"/>
</dbReference>
<dbReference type="InterPro" id="IPR042214">
    <property type="entry name" value="TruD_catalytic"/>
</dbReference>